<dbReference type="InterPro" id="IPR015915">
    <property type="entry name" value="Kelch-typ_b-propeller"/>
</dbReference>
<dbReference type="Pfam" id="PF24681">
    <property type="entry name" value="Kelch_KLHDC2_KLHL20_DRC7"/>
    <property type="match status" value="1"/>
</dbReference>
<dbReference type="AlphaFoldDB" id="A0AB34JK34"/>
<feature type="compositionally biased region" description="Basic and acidic residues" evidence="3">
    <location>
        <begin position="572"/>
        <end position="586"/>
    </location>
</feature>
<keyword evidence="2" id="KW-0677">Repeat</keyword>
<evidence type="ECO:0000313" key="6">
    <source>
        <dbReference type="Proteomes" id="UP001515480"/>
    </source>
</evidence>
<evidence type="ECO:0000313" key="5">
    <source>
        <dbReference type="EMBL" id="KAL1521338.1"/>
    </source>
</evidence>
<keyword evidence="6" id="KW-1185">Reference proteome</keyword>
<name>A0AB34JK34_PRYPA</name>
<dbReference type="Gene3D" id="2.120.10.80">
    <property type="entry name" value="Kelch-type beta propeller"/>
    <property type="match status" value="2"/>
</dbReference>
<feature type="region of interest" description="Disordered" evidence="3">
    <location>
        <begin position="559"/>
        <end position="596"/>
    </location>
</feature>
<reference evidence="5 6" key="1">
    <citation type="journal article" date="2024" name="Science">
        <title>Giant polyketide synthase enzymes in the biosynthesis of giant marine polyether toxins.</title>
        <authorList>
            <person name="Fallon T.R."/>
            <person name="Shende V.V."/>
            <person name="Wierzbicki I.H."/>
            <person name="Pendleton A.L."/>
            <person name="Watervoot N.F."/>
            <person name="Auber R.P."/>
            <person name="Gonzalez D.J."/>
            <person name="Wisecaver J.H."/>
            <person name="Moore B.S."/>
        </authorList>
    </citation>
    <scope>NUCLEOTIDE SEQUENCE [LARGE SCALE GENOMIC DNA]</scope>
    <source>
        <strain evidence="5 6">12B1</strain>
    </source>
</reference>
<feature type="compositionally biased region" description="Low complexity" evidence="3">
    <location>
        <begin position="587"/>
        <end position="596"/>
    </location>
</feature>
<keyword evidence="4" id="KW-0472">Membrane</keyword>
<dbReference type="Proteomes" id="UP001515480">
    <property type="component" value="Unassembled WGS sequence"/>
</dbReference>
<protein>
    <recommendedName>
        <fullName evidence="7">Galactose oxidase</fullName>
    </recommendedName>
</protein>
<sequence>MGEAALRLGPFPFREAWRPLPLEGSLEPLQLISPGLLLRGHSCVWLGDSMLIFGGVRGSGELTNDAWNLDPATGTIKRLQPQATAPSRRAFHSAVWTGDEMLLYGGSCGSSCALSDVWSLRLLSSSPPPFPDPPPSRSPAPPTVPAVHLNASIPSGPPPGPETPPSSSPSPPSPATFLGQWVSYNLPPGVFPPSARDRHAAIWAPSLGAMVMTGGTLEQSRWPDPEIWVYYPPNGEPDSSGRVTGGRWEMIAASPASVVPAARQGLALMWTGFGLLIYGGRSEDALASKDMWLFDWGSRCWYQVDMSHAQWTPTQQANAVYLPTGFNSTLLKTDAKPLVVVAARTTAGFADSLTFFARNVEELVRPIDLCAAVQPDSAEAKSLASQRPRWFEYHAGGLEQPVEDQTTSTDTIYLAEGATVAGGDETGYSLVWQTEAGRLLLVGGAAFSSSTFHYRQHVWAFYPSDSLPYFYNTRLYERQLLRNITEREILNFSRSQVVIISGAFVWVMFIGGLLCVCCSCPCFCYYIQSKRAAREKARNDELLWTQQLELVVQATHRQAQSKQAVSRGRAVSKYDPKANVSRDSRTSRATSSTNRP</sequence>
<dbReference type="PANTHER" id="PTHR46093">
    <property type="entry name" value="ACYL-COA-BINDING DOMAIN-CONTAINING PROTEIN 5"/>
    <property type="match status" value="1"/>
</dbReference>
<feature type="compositionally biased region" description="Pro residues" evidence="3">
    <location>
        <begin position="155"/>
        <end position="174"/>
    </location>
</feature>
<dbReference type="EMBL" id="JBGBPQ010000007">
    <property type="protein sequence ID" value="KAL1521338.1"/>
    <property type="molecule type" value="Genomic_DNA"/>
</dbReference>
<dbReference type="PANTHER" id="PTHR46093:SF18">
    <property type="entry name" value="FIBRONECTIN TYPE-III DOMAIN-CONTAINING PROTEIN"/>
    <property type="match status" value="1"/>
</dbReference>
<comment type="caution">
    <text evidence="5">The sequence shown here is derived from an EMBL/GenBank/DDBJ whole genome shotgun (WGS) entry which is preliminary data.</text>
</comment>
<feature type="compositionally biased region" description="Pro residues" evidence="3">
    <location>
        <begin position="127"/>
        <end position="144"/>
    </location>
</feature>
<keyword evidence="4" id="KW-1133">Transmembrane helix</keyword>
<dbReference type="SUPFAM" id="SSF117281">
    <property type="entry name" value="Kelch motif"/>
    <property type="match status" value="1"/>
</dbReference>
<proteinExistence type="predicted"/>
<keyword evidence="4" id="KW-0812">Transmembrane</keyword>
<accession>A0AB34JK34</accession>
<feature type="transmembrane region" description="Helical" evidence="4">
    <location>
        <begin position="503"/>
        <end position="527"/>
    </location>
</feature>
<evidence type="ECO:0000256" key="1">
    <source>
        <dbReference type="ARBA" id="ARBA00022441"/>
    </source>
</evidence>
<evidence type="ECO:0000256" key="4">
    <source>
        <dbReference type="SAM" id="Phobius"/>
    </source>
</evidence>
<evidence type="ECO:0008006" key="7">
    <source>
        <dbReference type="Google" id="ProtNLM"/>
    </source>
</evidence>
<evidence type="ECO:0000256" key="2">
    <source>
        <dbReference type="ARBA" id="ARBA00022737"/>
    </source>
</evidence>
<organism evidence="5 6">
    <name type="scientific">Prymnesium parvum</name>
    <name type="common">Toxic golden alga</name>
    <dbReference type="NCBI Taxonomy" id="97485"/>
    <lineage>
        <taxon>Eukaryota</taxon>
        <taxon>Haptista</taxon>
        <taxon>Haptophyta</taxon>
        <taxon>Prymnesiophyceae</taxon>
        <taxon>Prymnesiales</taxon>
        <taxon>Prymnesiaceae</taxon>
        <taxon>Prymnesium</taxon>
    </lineage>
</organism>
<evidence type="ECO:0000256" key="3">
    <source>
        <dbReference type="SAM" id="MobiDB-lite"/>
    </source>
</evidence>
<gene>
    <name evidence="5" type="ORF">AB1Y20_021005</name>
</gene>
<keyword evidence="1" id="KW-0880">Kelch repeat</keyword>
<feature type="region of interest" description="Disordered" evidence="3">
    <location>
        <begin position="127"/>
        <end position="174"/>
    </location>
</feature>